<evidence type="ECO:0000313" key="11">
    <source>
        <dbReference type="Proteomes" id="UP001204151"/>
    </source>
</evidence>
<comment type="caution">
    <text evidence="10">The sequence shown here is derived from an EMBL/GenBank/DDBJ whole genome shotgun (WGS) entry which is preliminary data.</text>
</comment>
<evidence type="ECO:0000256" key="2">
    <source>
        <dbReference type="ARBA" id="ARBA00001946"/>
    </source>
</evidence>
<evidence type="ECO:0000313" key="10">
    <source>
        <dbReference type="EMBL" id="MCS0584620.1"/>
    </source>
</evidence>
<evidence type="ECO:0000256" key="4">
    <source>
        <dbReference type="ARBA" id="ARBA00011738"/>
    </source>
</evidence>
<gene>
    <name evidence="10" type="ORF">NX784_23835</name>
</gene>
<evidence type="ECO:0000256" key="6">
    <source>
        <dbReference type="ARBA" id="ARBA00022801"/>
    </source>
</evidence>
<dbReference type="CDD" id="cd24157">
    <property type="entry name" value="NUDIX_GDPMK"/>
    <property type="match status" value="1"/>
</dbReference>
<evidence type="ECO:0000256" key="5">
    <source>
        <dbReference type="ARBA" id="ARBA00016377"/>
    </source>
</evidence>
<protein>
    <recommendedName>
        <fullName evidence="5">GDP-mannose pyrophosphatase</fullName>
    </recommendedName>
    <alternativeName>
        <fullName evidence="7">GDP-mannose hydrolase</fullName>
    </alternativeName>
    <alternativeName>
        <fullName evidence="8">GDPMK</fullName>
    </alternativeName>
</protein>
<name>A0ABT1ZXM7_9BURK</name>
<dbReference type="PANTHER" id="PTHR11839">
    <property type="entry name" value="UDP/ADP-SUGAR PYROPHOSPHATASE"/>
    <property type="match status" value="1"/>
</dbReference>
<evidence type="ECO:0000256" key="8">
    <source>
        <dbReference type="ARBA" id="ARBA00032272"/>
    </source>
</evidence>
<comment type="cofactor">
    <cofactor evidence="2">
        <name>Mg(2+)</name>
        <dbReference type="ChEBI" id="CHEBI:18420"/>
    </cofactor>
</comment>
<comment type="subunit">
    <text evidence="4">Homodimer.</text>
</comment>
<keyword evidence="6" id="KW-0378">Hydrolase</keyword>
<dbReference type="Proteomes" id="UP001204151">
    <property type="component" value="Unassembled WGS sequence"/>
</dbReference>
<dbReference type="PROSITE" id="PS51462">
    <property type="entry name" value="NUDIX"/>
    <property type="match status" value="1"/>
</dbReference>
<dbReference type="InterPro" id="IPR000086">
    <property type="entry name" value="NUDIX_hydrolase_dom"/>
</dbReference>
<comment type="catalytic activity">
    <reaction evidence="1">
        <text>GDP-alpha-D-mannose + H2O = alpha-D-mannose 1-phosphate + GMP + 2 H(+)</text>
        <dbReference type="Rhea" id="RHEA:27978"/>
        <dbReference type="ChEBI" id="CHEBI:15377"/>
        <dbReference type="ChEBI" id="CHEBI:15378"/>
        <dbReference type="ChEBI" id="CHEBI:57527"/>
        <dbReference type="ChEBI" id="CHEBI:58115"/>
        <dbReference type="ChEBI" id="CHEBI:58409"/>
    </reaction>
</comment>
<sequence length="198" mass="21888">MSDDTVRIVREEILSDHFLPLKNVTYMQRRRDGELQVQSHEIYDNADGAAVLLYNRAHRSVVLTRQFRLGARLGGHDGFLLEAAAGMLDGADPAERALAEAREETGYAIDAVQPALQLYVSPGATTERLHLFVAEYERDRKCGDGGGKREEGEDIDVVELDFDDALAMITTGDIVDAKTVLLLLHLERTVLGRHGEAS</sequence>
<evidence type="ECO:0000256" key="7">
    <source>
        <dbReference type="ARBA" id="ARBA00032162"/>
    </source>
</evidence>
<evidence type="ECO:0000259" key="9">
    <source>
        <dbReference type="PROSITE" id="PS51462"/>
    </source>
</evidence>
<reference evidence="10 11" key="1">
    <citation type="submission" date="2022-08" db="EMBL/GenBank/DDBJ databases">
        <title>Reclassification of Massilia species as members of the genera Telluria, Duganella, Pseudoduganella, Mokoshia gen. nov. and Zemynaea gen. nov. using orthogonal and non-orthogonal genome-based approaches.</title>
        <authorList>
            <person name="Bowman J.P."/>
        </authorList>
    </citation>
    <scope>NUCLEOTIDE SEQUENCE [LARGE SCALE GENOMIC DNA]</scope>
    <source>
        <strain evidence="10 11">JCM 31316</strain>
    </source>
</reference>
<comment type="similarity">
    <text evidence="3">Belongs to the Nudix hydrolase family. NudK subfamily.</text>
</comment>
<proteinExistence type="inferred from homology"/>
<dbReference type="InterPro" id="IPR015797">
    <property type="entry name" value="NUDIX_hydrolase-like_dom_sf"/>
</dbReference>
<feature type="domain" description="Nudix hydrolase" evidence="9">
    <location>
        <begin position="44"/>
        <end position="182"/>
    </location>
</feature>
<dbReference type="RefSeq" id="WP_258819171.1">
    <property type="nucleotide sequence ID" value="NZ_JANUGW010000023.1"/>
</dbReference>
<dbReference type="SUPFAM" id="SSF55811">
    <property type="entry name" value="Nudix"/>
    <property type="match status" value="1"/>
</dbReference>
<dbReference type="EMBL" id="JANUGW010000023">
    <property type="protein sequence ID" value="MCS0584620.1"/>
    <property type="molecule type" value="Genomic_DNA"/>
</dbReference>
<dbReference type="InterPro" id="IPR004385">
    <property type="entry name" value="NDP_pyrophosphatase"/>
</dbReference>
<dbReference type="Gene3D" id="3.90.79.10">
    <property type="entry name" value="Nucleoside Triphosphate Pyrophosphohydrolase"/>
    <property type="match status" value="1"/>
</dbReference>
<dbReference type="NCBIfam" id="TIGR00052">
    <property type="entry name" value="nudix-type nucleoside diphosphatase, YffH/AdpP family"/>
    <property type="match status" value="1"/>
</dbReference>
<keyword evidence="11" id="KW-1185">Reference proteome</keyword>
<evidence type="ECO:0000256" key="3">
    <source>
        <dbReference type="ARBA" id="ARBA00007275"/>
    </source>
</evidence>
<dbReference type="Pfam" id="PF00293">
    <property type="entry name" value="NUDIX"/>
    <property type="match status" value="1"/>
</dbReference>
<dbReference type="PANTHER" id="PTHR11839:SF18">
    <property type="entry name" value="NUDIX HYDROLASE DOMAIN-CONTAINING PROTEIN"/>
    <property type="match status" value="1"/>
</dbReference>
<accession>A0ABT1ZXM7</accession>
<evidence type="ECO:0000256" key="1">
    <source>
        <dbReference type="ARBA" id="ARBA00000847"/>
    </source>
</evidence>
<organism evidence="10 11">
    <name type="scientific">Massilia pinisoli</name>
    <dbReference type="NCBI Taxonomy" id="1772194"/>
    <lineage>
        <taxon>Bacteria</taxon>
        <taxon>Pseudomonadati</taxon>
        <taxon>Pseudomonadota</taxon>
        <taxon>Betaproteobacteria</taxon>
        <taxon>Burkholderiales</taxon>
        <taxon>Oxalobacteraceae</taxon>
        <taxon>Telluria group</taxon>
        <taxon>Massilia</taxon>
    </lineage>
</organism>